<evidence type="ECO:0000313" key="2">
    <source>
        <dbReference type="EMBL" id="KAL0169477.1"/>
    </source>
</evidence>
<dbReference type="EMBL" id="JAMKFB020000017">
    <property type="protein sequence ID" value="KAL0169477.1"/>
    <property type="molecule type" value="Genomic_DNA"/>
</dbReference>
<name>A0ABD0P692_CIRMR</name>
<protein>
    <recommendedName>
        <fullName evidence="4">Myoglobin</fullName>
    </recommendedName>
</protein>
<proteinExistence type="predicted"/>
<organism evidence="2 3">
    <name type="scientific">Cirrhinus mrigala</name>
    <name type="common">Mrigala</name>
    <dbReference type="NCBI Taxonomy" id="683832"/>
    <lineage>
        <taxon>Eukaryota</taxon>
        <taxon>Metazoa</taxon>
        <taxon>Chordata</taxon>
        <taxon>Craniata</taxon>
        <taxon>Vertebrata</taxon>
        <taxon>Euteleostomi</taxon>
        <taxon>Actinopterygii</taxon>
        <taxon>Neopterygii</taxon>
        <taxon>Teleostei</taxon>
        <taxon>Ostariophysi</taxon>
        <taxon>Cypriniformes</taxon>
        <taxon>Cyprinidae</taxon>
        <taxon>Labeoninae</taxon>
        <taxon>Labeonini</taxon>
        <taxon>Cirrhinus</taxon>
    </lineage>
</organism>
<reference evidence="2 3" key="1">
    <citation type="submission" date="2024-05" db="EMBL/GenBank/DDBJ databases">
        <title>Genome sequencing and assembly of Indian major carp, Cirrhinus mrigala (Hamilton, 1822).</title>
        <authorList>
            <person name="Mohindra V."/>
            <person name="Chowdhury L.M."/>
            <person name="Lal K."/>
            <person name="Jena J.K."/>
        </authorList>
    </citation>
    <scope>NUCLEOTIDE SEQUENCE [LARGE SCALE GENOMIC DNA]</scope>
    <source>
        <strain evidence="2">CM1030</strain>
        <tissue evidence="2">Blood</tissue>
    </source>
</reference>
<dbReference type="AlphaFoldDB" id="A0ABD0P692"/>
<dbReference type="Proteomes" id="UP001529510">
    <property type="component" value="Unassembled WGS sequence"/>
</dbReference>
<gene>
    <name evidence="2" type="ORF">M9458_034073</name>
</gene>
<comment type="caution">
    <text evidence="2">The sequence shown here is derived from an EMBL/GenBank/DDBJ whole genome shotgun (WGS) entry which is preliminary data.</text>
</comment>
<feature type="region of interest" description="Disordered" evidence="1">
    <location>
        <begin position="37"/>
        <end position="56"/>
    </location>
</feature>
<accession>A0ABD0P692</accession>
<keyword evidence="3" id="KW-1185">Reference proteome</keyword>
<evidence type="ECO:0008006" key="4">
    <source>
        <dbReference type="Google" id="ProtNLM"/>
    </source>
</evidence>
<evidence type="ECO:0000256" key="1">
    <source>
        <dbReference type="SAM" id="MobiDB-lite"/>
    </source>
</evidence>
<evidence type="ECO:0000313" key="3">
    <source>
        <dbReference type="Proteomes" id="UP001529510"/>
    </source>
</evidence>
<sequence>MNKDAVAEHAKKMWSLPGDLSEAINSCVKPHFPEHVEKAGEKSTENAGQYSHVFVG</sequence>